<feature type="binding site" evidence="5">
    <location>
        <position position="286"/>
    </location>
    <ligand>
        <name>Fe cation</name>
        <dbReference type="ChEBI" id="CHEBI:24875"/>
        <note>catalytic</note>
    </ligand>
</feature>
<dbReference type="PANTHER" id="PTHR10543:SF89">
    <property type="entry name" value="CAROTENOID 9,10(9',10')-CLEAVAGE DIOXYGENASE 1"/>
    <property type="match status" value="1"/>
</dbReference>
<accession>A0A6P2BQP8</accession>
<dbReference type="GO" id="GO:0010436">
    <property type="term" value="F:carotenoid dioxygenase activity"/>
    <property type="evidence" value="ECO:0007669"/>
    <property type="project" value="TreeGrafter"/>
</dbReference>
<dbReference type="Pfam" id="PF03055">
    <property type="entry name" value="RPE65"/>
    <property type="match status" value="1"/>
</dbReference>
<evidence type="ECO:0000256" key="1">
    <source>
        <dbReference type="ARBA" id="ARBA00006787"/>
    </source>
</evidence>
<sequence length="472" mass="52751">MTEDALPEEFVNTWLQGPFAPADQEVTAYDLEVTGKIPAELEDGRLLRVGPNPVDQRNPVTYNWFTGNGMLHGVRIRDGKAEWYRSRLVRDDEVARSRGLPRLPGPEQLGGGAQYVADNIVNTHTFAHAGKTWAFAEAGVLPVELSYELECLAKSDFAGTLNGSWTGHPHRDPRSGELHGMSYYHGWQHVSYQVVDTTGKVRRTVDVPTPGRPVVHDFALTQRYAVFLDGPVNYADELLRAGYDFPFLWDFEYPTRWVLIPRDGTAGEPVSVEPISVEVERWAVFHILGAYDRPDGQVALVGASYDQLFVTDHTGPGEKPGTLNLFLIDPKTGRTKVEILDDQPQEMPRMDDRITGDKFRYGYFSSRDQGISTLIKRDFDAPAKETYAYGPGRFGMEAVFVPRTPDAAEDDGWLMTYVTDMTTRTADVVILHAQDLAAGPVASIHIPHRVPIGFHGNWIPDSELEEQRARLG</sequence>
<dbReference type="OrthoDB" id="6636843at2"/>
<keyword evidence="2 5" id="KW-0479">Metal-binding</keyword>
<keyword evidence="6" id="KW-0223">Dioxygenase</keyword>
<dbReference type="GO" id="GO:0046872">
    <property type="term" value="F:metal ion binding"/>
    <property type="evidence" value="ECO:0007669"/>
    <property type="project" value="UniProtKB-KW"/>
</dbReference>
<organism evidence="7 8">
    <name type="scientific">Trebonia kvetii</name>
    <dbReference type="NCBI Taxonomy" id="2480626"/>
    <lineage>
        <taxon>Bacteria</taxon>
        <taxon>Bacillati</taxon>
        <taxon>Actinomycetota</taxon>
        <taxon>Actinomycetes</taxon>
        <taxon>Streptosporangiales</taxon>
        <taxon>Treboniaceae</taxon>
        <taxon>Trebonia</taxon>
    </lineage>
</organism>
<name>A0A6P2BQP8_9ACTN</name>
<dbReference type="PANTHER" id="PTHR10543">
    <property type="entry name" value="BETA-CAROTENE DIOXYGENASE"/>
    <property type="match status" value="1"/>
</dbReference>
<protein>
    <recommendedName>
        <fullName evidence="6">Dioxygenase</fullName>
        <ecNumber evidence="6">1.13.11.-</ecNumber>
    </recommendedName>
</protein>
<evidence type="ECO:0000256" key="5">
    <source>
        <dbReference type="PIRSR" id="PIRSR604294-1"/>
    </source>
</evidence>
<dbReference type="EMBL" id="RPFW01000007">
    <property type="protein sequence ID" value="TVZ01178.1"/>
    <property type="molecule type" value="Genomic_DNA"/>
</dbReference>
<dbReference type="Proteomes" id="UP000460272">
    <property type="component" value="Unassembled WGS sequence"/>
</dbReference>
<evidence type="ECO:0000256" key="3">
    <source>
        <dbReference type="ARBA" id="ARBA00023002"/>
    </source>
</evidence>
<keyword evidence="3 6" id="KW-0560">Oxidoreductase</keyword>
<gene>
    <name evidence="7" type="ORF">EAS64_33385</name>
</gene>
<evidence type="ECO:0000313" key="8">
    <source>
        <dbReference type="Proteomes" id="UP000460272"/>
    </source>
</evidence>
<dbReference type="InterPro" id="IPR004294">
    <property type="entry name" value="Carotenoid_Oase"/>
</dbReference>
<dbReference type="EC" id="1.13.11.-" evidence="6"/>
<comment type="similarity">
    <text evidence="1 6">Belongs to the carotenoid oxygenase family.</text>
</comment>
<keyword evidence="4 5" id="KW-0408">Iron</keyword>
<evidence type="ECO:0000313" key="7">
    <source>
        <dbReference type="EMBL" id="TVZ01178.1"/>
    </source>
</evidence>
<reference evidence="7 8" key="1">
    <citation type="submission" date="2018-11" db="EMBL/GenBank/DDBJ databases">
        <title>Trebonia kvetii gen.nov., sp.nov., a novel acidophilic actinobacterium, and proposal of the new actinobacterial family Treboniaceae fam. nov.</title>
        <authorList>
            <person name="Rapoport D."/>
            <person name="Sagova-Mareckova M."/>
            <person name="Sedlacek I."/>
            <person name="Provaznik J."/>
            <person name="Kralova S."/>
            <person name="Pavlinic D."/>
            <person name="Benes V."/>
            <person name="Kopecky J."/>
        </authorList>
    </citation>
    <scope>NUCLEOTIDE SEQUENCE [LARGE SCALE GENOMIC DNA]</scope>
    <source>
        <strain evidence="7 8">15Tr583</strain>
    </source>
</reference>
<dbReference type="GO" id="GO:0016121">
    <property type="term" value="P:carotene catabolic process"/>
    <property type="evidence" value="ECO:0007669"/>
    <property type="project" value="TreeGrafter"/>
</dbReference>
<dbReference type="AlphaFoldDB" id="A0A6P2BQP8"/>
<comment type="caution">
    <text evidence="7">The sequence shown here is derived from an EMBL/GenBank/DDBJ whole genome shotgun (WGS) entry which is preliminary data.</text>
</comment>
<proteinExistence type="inferred from homology"/>
<feature type="binding site" evidence="5">
    <location>
        <position position="168"/>
    </location>
    <ligand>
        <name>Fe cation</name>
        <dbReference type="ChEBI" id="CHEBI:24875"/>
        <note>catalytic</note>
    </ligand>
</feature>
<evidence type="ECO:0000256" key="4">
    <source>
        <dbReference type="ARBA" id="ARBA00023004"/>
    </source>
</evidence>
<feature type="binding site" evidence="5">
    <location>
        <position position="455"/>
    </location>
    <ligand>
        <name>Fe cation</name>
        <dbReference type="ChEBI" id="CHEBI:24875"/>
        <note>catalytic</note>
    </ligand>
</feature>
<keyword evidence="8" id="KW-1185">Reference proteome</keyword>
<dbReference type="RefSeq" id="WP_145859536.1">
    <property type="nucleotide sequence ID" value="NZ_RPFW01000007.1"/>
</dbReference>
<evidence type="ECO:0000256" key="6">
    <source>
        <dbReference type="RuleBase" id="RU364048"/>
    </source>
</evidence>
<feature type="binding site" evidence="5">
    <location>
        <position position="216"/>
    </location>
    <ligand>
        <name>Fe cation</name>
        <dbReference type="ChEBI" id="CHEBI:24875"/>
        <note>catalytic</note>
    </ligand>
</feature>
<comment type="cofactor">
    <cofactor evidence="5 6">
        <name>Fe(2+)</name>
        <dbReference type="ChEBI" id="CHEBI:29033"/>
    </cofactor>
    <text evidence="5 6">Binds 1 Fe(2+) ion per subunit.</text>
</comment>
<evidence type="ECO:0000256" key="2">
    <source>
        <dbReference type="ARBA" id="ARBA00022723"/>
    </source>
</evidence>